<organism evidence="3 4">
    <name type="scientific">Kocuria gwangalliensis</name>
    <dbReference type="NCBI Taxonomy" id="501592"/>
    <lineage>
        <taxon>Bacteria</taxon>
        <taxon>Bacillati</taxon>
        <taxon>Actinomycetota</taxon>
        <taxon>Actinomycetes</taxon>
        <taxon>Micrococcales</taxon>
        <taxon>Micrococcaceae</taxon>
        <taxon>Kocuria</taxon>
    </lineage>
</organism>
<evidence type="ECO:0000256" key="2">
    <source>
        <dbReference type="SAM" id="Phobius"/>
    </source>
</evidence>
<keyword evidence="2" id="KW-1133">Transmembrane helix</keyword>
<keyword evidence="2" id="KW-0472">Membrane</keyword>
<keyword evidence="4" id="KW-1185">Reference proteome</keyword>
<comment type="caution">
    <text evidence="3">The sequence shown here is derived from an EMBL/GenBank/DDBJ whole genome shotgun (WGS) entry which is preliminary data.</text>
</comment>
<gene>
    <name evidence="3" type="ORF">GCM10025781_24140</name>
</gene>
<evidence type="ECO:0000313" key="4">
    <source>
        <dbReference type="Proteomes" id="UP001501446"/>
    </source>
</evidence>
<reference evidence="4" key="1">
    <citation type="journal article" date="2019" name="Int. J. Syst. Evol. Microbiol.">
        <title>The Global Catalogue of Microorganisms (GCM) 10K type strain sequencing project: providing services to taxonomists for standard genome sequencing and annotation.</title>
        <authorList>
            <consortium name="The Broad Institute Genomics Platform"/>
            <consortium name="The Broad Institute Genome Sequencing Center for Infectious Disease"/>
            <person name="Wu L."/>
            <person name="Ma J."/>
        </authorList>
    </citation>
    <scope>NUCLEOTIDE SEQUENCE [LARGE SCALE GENOMIC DNA]</scope>
    <source>
        <strain evidence="4">JCM 18958</strain>
    </source>
</reference>
<protein>
    <recommendedName>
        <fullName evidence="5">LysM domain-containing protein</fullName>
    </recommendedName>
</protein>
<feature type="region of interest" description="Disordered" evidence="1">
    <location>
        <begin position="116"/>
        <end position="204"/>
    </location>
</feature>
<evidence type="ECO:0000256" key="1">
    <source>
        <dbReference type="SAM" id="MobiDB-lite"/>
    </source>
</evidence>
<dbReference type="InterPro" id="IPR036779">
    <property type="entry name" value="LysM_dom_sf"/>
</dbReference>
<feature type="compositionally biased region" description="Polar residues" evidence="1">
    <location>
        <begin position="126"/>
        <end position="137"/>
    </location>
</feature>
<proteinExistence type="predicted"/>
<sequence>MAHGIEFALTTWVIPLLSALLIALGWALLGRSELGVAPLNADLAVALTAALAGVVLATWWFTGLLMMACTAVARALRWHRVERCATRLTPKLMARTVGAVLGIQLVAVSTAHADEPIDPFWPRSDSGISQAEPQQPNAHGAPEAHSATPPPETGAPDRTDPALEPAPAEIQPSPAAPALPDVAPGQSSAAVASPKVCEQPPAPTRVVESTVTVIHGDTLWDLTAQFLEPHATAAQIAAQTATWLEHNDLQNGGNLIRPGDRLRVPPQLLHTPPGAVPTEGATS</sequence>
<feature type="transmembrane region" description="Helical" evidence="2">
    <location>
        <begin position="49"/>
        <end position="73"/>
    </location>
</feature>
<accession>A0ABP8XCZ7</accession>
<dbReference type="Proteomes" id="UP001501446">
    <property type="component" value="Unassembled WGS sequence"/>
</dbReference>
<name>A0ABP8XCZ7_9MICC</name>
<keyword evidence="2" id="KW-0812">Transmembrane</keyword>
<evidence type="ECO:0008006" key="5">
    <source>
        <dbReference type="Google" id="ProtNLM"/>
    </source>
</evidence>
<feature type="transmembrane region" description="Helical" evidence="2">
    <location>
        <begin position="7"/>
        <end position="29"/>
    </location>
</feature>
<dbReference type="Gene3D" id="3.10.350.10">
    <property type="entry name" value="LysM domain"/>
    <property type="match status" value="1"/>
</dbReference>
<evidence type="ECO:0000313" key="3">
    <source>
        <dbReference type="EMBL" id="GAA4704350.1"/>
    </source>
</evidence>
<dbReference type="EMBL" id="BAABLN010000034">
    <property type="protein sequence ID" value="GAA4704350.1"/>
    <property type="molecule type" value="Genomic_DNA"/>
</dbReference>